<accession>A0ABQ4SHE2</accession>
<comment type="caution">
    <text evidence="7">The sequence shown here is derived from an EMBL/GenBank/DDBJ whole genome shotgun (WGS) entry which is preliminary data.</text>
</comment>
<evidence type="ECO:0000256" key="3">
    <source>
        <dbReference type="ARBA" id="ARBA00022777"/>
    </source>
</evidence>
<gene>
    <name evidence="7" type="primary">dhaK</name>
    <name evidence="7" type="ORF">GMJLKIPL_3691</name>
</gene>
<dbReference type="SMART" id="SM01120">
    <property type="entry name" value="Dak2"/>
    <property type="match status" value="1"/>
</dbReference>
<keyword evidence="4" id="KW-0067">ATP-binding</keyword>
<dbReference type="InterPro" id="IPR050861">
    <property type="entry name" value="Dihydroxyacetone_Kinase"/>
</dbReference>
<organism evidence="7 8">
    <name type="scientific">Methylobacterium isbiliense</name>
    <dbReference type="NCBI Taxonomy" id="315478"/>
    <lineage>
        <taxon>Bacteria</taxon>
        <taxon>Pseudomonadati</taxon>
        <taxon>Pseudomonadota</taxon>
        <taxon>Alphaproteobacteria</taxon>
        <taxon>Hyphomicrobiales</taxon>
        <taxon>Methylobacteriaceae</taxon>
        <taxon>Methylobacterium</taxon>
    </lineage>
</organism>
<reference evidence="7" key="2">
    <citation type="submission" date="2021-08" db="EMBL/GenBank/DDBJ databases">
        <authorList>
            <person name="Tani A."/>
            <person name="Ola A."/>
            <person name="Ogura Y."/>
            <person name="Katsura K."/>
            <person name="Hayashi T."/>
        </authorList>
    </citation>
    <scope>NUCLEOTIDE SEQUENCE</scope>
    <source>
        <strain evidence="7">DSM 17168</strain>
    </source>
</reference>
<dbReference type="SUPFAM" id="SSF101473">
    <property type="entry name" value="DhaL-like"/>
    <property type="match status" value="1"/>
</dbReference>
<sequence>MPQFINARDTVVTDAIEGLLAASGGRLARLDGFPDIRVVLRADPEPDRVAVVSGGGSGHEPAHASLVGPGLLSAAVCGDVFASPSVDAVLAGILAVTGPAGCLLVVKNYAGDRLNFGLAAERARAAGLRVETVLVADDVALPQATQPRGIAGTLFVHKVAGHAAASGAPLEAVADLARRTAGAARSLGIAVSTATLPGSEPSRRLAGGEAELGLGIHGEPGIERITLPPARDLARLMAERLAPALGGAERLALLVNNLGAATALEMQVLTRAVLDTDLGRRVRLLLGPGPAMTALDMHGASLSFLPLDDAREAALLAPVAVPAWPRAEVVAPADVRPLPAGLSGETFAPSRDPAVAGRIAAAARALVAAEEALNALDARVGDGDTGTTFAGAARAVLAGLDGLPQAEAPALARALAWRIGRAAGGSSGVLASIFFSAAGRALAAGADWPAALAEGVARVRAYGGAAPGDRTLLDALVPAVAALRTDGLAAAARAAREGARATATMRRAATGRSSYLAEEDLAGVEDPGAAGVAEVFAALAAEAERAPSGA</sequence>
<keyword evidence="2" id="KW-0547">Nucleotide-binding</keyword>
<evidence type="ECO:0000313" key="7">
    <source>
        <dbReference type="EMBL" id="GJE01756.1"/>
    </source>
</evidence>
<evidence type="ECO:0000259" key="5">
    <source>
        <dbReference type="PROSITE" id="PS51480"/>
    </source>
</evidence>
<feature type="domain" description="DhaK" evidence="6">
    <location>
        <begin position="7"/>
        <end position="324"/>
    </location>
</feature>
<proteinExistence type="predicted"/>
<reference evidence="7" key="1">
    <citation type="journal article" date="2021" name="Front. Microbiol.">
        <title>Comprehensive Comparative Genomics and Phenotyping of Methylobacterium Species.</title>
        <authorList>
            <person name="Alessa O."/>
            <person name="Ogura Y."/>
            <person name="Fujitani Y."/>
            <person name="Takami H."/>
            <person name="Hayashi T."/>
            <person name="Sahin N."/>
            <person name="Tani A."/>
        </authorList>
    </citation>
    <scope>NUCLEOTIDE SEQUENCE</scope>
    <source>
        <strain evidence="7">DSM 17168</strain>
    </source>
</reference>
<name>A0ABQ4SHE2_9HYPH</name>
<keyword evidence="3 7" id="KW-0418">Kinase</keyword>
<dbReference type="Proteomes" id="UP001055153">
    <property type="component" value="Unassembled WGS sequence"/>
</dbReference>
<dbReference type="Gene3D" id="3.40.50.10440">
    <property type="entry name" value="Dihydroxyacetone kinase, domain 1"/>
    <property type="match status" value="1"/>
</dbReference>
<dbReference type="SUPFAM" id="SSF82549">
    <property type="entry name" value="DAK1/DegV-like"/>
    <property type="match status" value="1"/>
</dbReference>
<protein>
    <submittedName>
        <fullName evidence="7">Dihydroxyacetone kinase</fullName>
    </submittedName>
</protein>
<dbReference type="PANTHER" id="PTHR28629">
    <property type="entry name" value="TRIOKINASE/FMN CYCLASE"/>
    <property type="match status" value="1"/>
</dbReference>
<dbReference type="InterPro" id="IPR036117">
    <property type="entry name" value="DhaL_dom_sf"/>
</dbReference>
<dbReference type="InterPro" id="IPR004006">
    <property type="entry name" value="DhaK_dom"/>
</dbReference>
<evidence type="ECO:0000313" key="8">
    <source>
        <dbReference type="Proteomes" id="UP001055153"/>
    </source>
</evidence>
<dbReference type="PANTHER" id="PTHR28629:SF4">
    <property type="entry name" value="TRIOKINASE_FMN CYCLASE"/>
    <property type="match status" value="1"/>
</dbReference>
<dbReference type="EMBL" id="BPQQ01000042">
    <property type="protein sequence ID" value="GJE01756.1"/>
    <property type="molecule type" value="Genomic_DNA"/>
</dbReference>
<keyword evidence="1" id="KW-0808">Transferase</keyword>
<evidence type="ECO:0000256" key="4">
    <source>
        <dbReference type="ARBA" id="ARBA00022840"/>
    </source>
</evidence>
<dbReference type="GO" id="GO:0016301">
    <property type="term" value="F:kinase activity"/>
    <property type="evidence" value="ECO:0007669"/>
    <property type="project" value="UniProtKB-KW"/>
</dbReference>
<evidence type="ECO:0000256" key="2">
    <source>
        <dbReference type="ARBA" id="ARBA00022741"/>
    </source>
</evidence>
<evidence type="ECO:0000259" key="6">
    <source>
        <dbReference type="PROSITE" id="PS51481"/>
    </source>
</evidence>
<dbReference type="PROSITE" id="PS51480">
    <property type="entry name" value="DHAL"/>
    <property type="match status" value="1"/>
</dbReference>
<keyword evidence="8" id="KW-1185">Reference proteome</keyword>
<dbReference type="Pfam" id="PF02734">
    <property type="entry name" value="Dak2"/>
    <property type="match status" value="1"/>
</dbReference>
<evidence type="ECO:0000256" key="1">
    <source>
        <dbReference type="ARBA" id="ARBA00022679"/>
    </source>
</evidence>
<dbReference type="PROSITE" id="PS51481">
    <property type="entry name" value="DHAK"/>
    <property type="match status" value="1"/>
</dbReference>
<dbReference type="Pfam" id="PF02733">
    <property type="entry name" value="Dak1"/>
    <property type="match status" value="1"/>
</dbReference>
<dbReference type="InterPro" id="IPR004007">
    <property type="entry name" value="DhaL_dom"/>
</dbReference>
<dbReference type="RefSeq" id="WP_238236862.1">
    <property type="nucleotide sequence ID" value="NZ_BPQQ01000042.1"/>
</dbReference>
<dbReference type="Gene3D" id="3.30.1180.20">
    <property type="entry name" value="Dihydroxyacetone kinase, domain 2"/>
    <property type="match status" value="1"/>
</dbReference>
<feature type="domain" description="DhaL" evidence="5">
    <location>
        <begin position="353"/>
        <end position="541"/>
    </location>
</feature>
<dbReference type="Gene3D" id="1.25.40.340">
    <property type="match status" value="1"/>
</dbReference>